<reference evidence="1" key="1">
    <citation type="submission" date="2021-06" db="EMBL/GenBank/DDBJ databases">
        <authorList>
            <person name="Kallberg Y."/>
            <person name="Tangrot J."/>
            <person name="Rosling A."/>
        </authorList>
    </citation>
    <scope>NUCLEOTIDE SEQUENCE</scope>
    <source>
        <strain evidence="1">28 12/20/2015</strain>
    </source>
</reference>
<comment type="caution">
    <text evidence="1">The sequence shown here is derived from an EMBL/GenBank/DDBJ whole genome shotgun (WGS) entry which is preliminary data.</text>
</comment>
<proteinExistence type="predicted"/>
<gene>
    <name evidence="1" type="ORF">SPELUC_LOCUS1844</name>
</gene>
<sequence length="70" mass="8014">MTKNTFIFFICIIPTARSGVVEFWKNLLDARIIFPIPQNMEKAELNALDSYFTIEDNQVCLNKGVITDSD</sequence>
<protein>
    <submittedName>
        <fullName evidence="1">15623_t:CDS:1</fullName>
    </submittedName>
</protein>
<dbReference type="EMBL" id="CAJVPW010001067">
    <property type="protein sequence ID" value="CAG8474417.1"/>
    <property type="molecule type" value="Genomic_DNA"/>
</dbReference>
<evidence type="ECO:0000313" key="1">
    <source>
        <dbReference type="EMBL" id="CAG8474417.1"/>
    </source>
</evidence>
<dbReference type="Proteomes" id="UP000789366">
    <property type="component" value="Unassembled WGS sequence"/>
</dbReference>
<name>A0ACA9KHQ0_9GLOM</name>
<keyword evidence="2" id="KW-1185">Reference proteome</keyword>
<accession>A0ACA9KHQ0</accession>
<evidence type="ECO:0000313" key="2">
    <source>
        <dbReference type="Proteomes" id="UP000789366"/>
    </source>
</evidence>
<feature type="non-terminal residue" evidence="1">
    <location>
        <position position="70"/>
    </location>
</feature>
<organism evidence="1 2">
    <name type="scientific">Cetraspora pellucida</name>
    <dbReference type="NCBI Taxonomy" id="1433469"/>
    <lineage>
        <taxon>Eukaryota</taxon>
        <taxon>Fungi</taxon>
        <taxon>Fungi incertae sedis</taxon>
        <taxon>Mucoromycota</taxon>
        <taxon>Glomeromycotina</taxon>
        <taxon>Glomeromycetes</taxon>
        <taxon>Diversisporales</taxon>
        <taxon>Gigasporaceae</taxon>
        <taxon>Cetraspora</taxon>
    </lineage>
</organism>